<keyword evidence="2" id="KW-1185">Reference proteome</keyword>
<accession>A0A7S5RF27</accession>
<organism evidence="1 2">
    <name type="scientific">Rhizobium phage RHph_TM30</name>
    <dbReference type="NCBI Taxonomy" id="2509764"/>
    <lineage>
        <taxon>Viruses</taxon>
        <taxon>Duplodnaviria</taxon>
        <taxon>Heunggongvirae</taxon>
        <taxon>Uroviricota</taxon>
        <taxon>Caudoviricetes</taxon>
        <taxon>Kleczkowskaviridae</taxon>
        <taxon>Cuauhnahuacvirus</taxon>
        <taxon>Cuauhnahuacvirus TM30</taxon>
    </lineage>
</organism>
<gene>
    <name evidence="1" type="ORF">EVB93_377</name>
</gene>
<dbReference type="Proteomes" id="UP000629603">
    <property type="component" value="Segment"/>
</dbReference>
<evidence type="ECO:0000313" key="1">
    <source>
        <dbReference type="EMBL" id="QIG71464.1"/>
    </source>
</evidence>
<dbReference type="EMBL" id="MN988521">
    <property type="protein sequence ID" value="QIG71464.1"/>
    <property type="molecule type" value="Genomic_DNA"/>
</dbReference>
<reference evidence="1 2" key="1">
    <citation type="submission" date="2020-01" db="EMBL/GenBank/DDBJ databases">
        <title>Patterns of diversity and host range of bacteriophage communities associated with bean-nodulatin bacteria.</title>
        <authorList>
            <person name="Vann Cauwenberghe J."/>
            <person name="Santamaria R.I."/>
            <person name="Bustos P."/>
            <person name="Juarez S."/>
            <person name="Gonzalez V."/>
        </authorList>
    </citation>
    <scope>NUCLEOTIDE SEQUENCE [LARGE SCALE GENOMIC DNA]</scope>
</reference>
<name>A0A7S5RF27_9CAUD</name>
<evidence type="ECO:0000313" key="2">
    <source>
        <dbReference type="Proteomes" id="UP000629603"/>
    </source>
</evidence>
<protein>
    <submittedName>
        <fullName evidence="1">Uncharacterized protein</fullName>
    </submittedName>
</protein>
<sequence length="168" mass="19168">MADKTPKIQATLFELTKGKDVLGHATGDKRKVSIVDMTPVINNKTLSVKALAQSTKLYSLTMTIFDVQYSDMQSAEFPLTVSLGDGEYKFAKQIDMRKARAQVRCTCDDFYYTWGYWNKENKTLSGPPMKPYVRKTTNYPERNKEHAPGMCKHLMTLTGRLVQMKILK</sequence>
<proteinExistence type="predicted"/>